<feature type="non-terminal residue" evidence="1">
    <location>
        <position position="1"/>
    </location>
</feature>
<dbReference type="AlphaFoldDB" id="A0A9P7K6Y7"/>
<name>A0A9P7K6Y7_9AGAR</name>
<reference evidence="1" key="1">
    <citation type="submission" date="2020-07" db="EMBL/GenBank/DDBJ databases">
        <authorList>
            <person name="Nieuwenhuis M."/>
            <person name="Van De Peppel L.J.J."/>
        </authorList>
    </citation>
    <scope>NUCLEOTIDE SEQUENCE</scope>
    <source>
        <strain evidence="1">AP01</strain>
        <tissue evidence="1">Mycelium</tissue>
    </source>
</reference>
<evidence type="ECO:0000313" key="2">
    <source>
        <dbReference type="Proteomes" id="UP000775547"/>
    </source>
</evidence>
<evidence type="ECO:0000313" key="1">
    <source>
        <dbReference type="EMBL" id="KAG5640706.1"/>
    </source>
</evidence>
<sequence length="123" mass="13697">FAFVYGTDPGYTMQIGMLFVRFIGTLIKESPAHGPNRTLRSASLYVCDYHRGFESRQFGNLQLKPVAAAVEAHVRDAEATAAAAGSTPRATDLDIKSFPSYDNLSFAFDLLDLKEPLRRFSRF</sequence>
<reference evidence="1" key="2">
    <citation type="submission" date="2021-10" db="EMBL/GenBank/DDBJ databases">
        <title>Phylogenomics reveals ancestral predisposition of the termite-cultivated fungus Termitomyces towards a domesticated lifestyle.</title>
        <authorList>
            <person name="Auxier B."/>
            <person name="Grum-Grzhimaylo A."/>
            <person name="Cardenas M.E."/>
            <person name="Lodge J.D."/>
            <person name="Laessoe T."/>
            <person name="Pedersen O."/>
            <person name="Smith M.E."/>
            <person name="Kuyper T.W."/>
            <person name="Franco-Molano E.A."/>
            <person name="Baroni T.J."/>
            <person name="Aanen D.K."/>
        </authorList>
    </citation>
    <scope>NUCLEOTIDE SEQUENCE</scope>
    <source>
        <strain evidence="1">AP01</strain>
        <tissue evidence="1">Mycelium</tissue>
    </source>
</reference>
<comment type="caution">
    <text evidence="1">The sequence shown here is derived from an EMBL/GenBank/DDBJ whole genome shotgun (WGS) entry which is preliminary data.</text>
</comment>
<dbReference type="Proteomes" id="UP000775547">
    <property type="component" value="Unassembled WGS sequence"/>
</dbReference>
<keyword evidence="2" id="KW-1185">Reference proteome</keyword>
<protein>
    <submittedName>
        <fullName evidence="1">Uncharacterized protein</fullName>
    </submittedName>
</protein>
<proteinExistence type="predicted"/>
<gene>
    <name evidence="1" type="ORF">DXG03_007483</name>
</gene>
<organism evidence="1 2">
    <name type="scientific">Asterophora parasitica</name>
    <dbReference type="NCBI Taxonomy" id="117018"/>
    <lineage>
        <taxon>Eukaryota</taxon>
        <taxon>Fungi</taxon>
        <taxon>Dikarya</taxon>
        <taxon>Basidiomycota</taxon>
        <taxon>Agaricomycotina</taxon>
        <taxon>Agaricomycetes</taxon>
        <taxon>Agaricomycetidae</taxon>
        <taxon>Agaricales</taxon>
        <taxon>Tricholomatineae</taxon>
        <taxon>Lyophyllaceae</taxon>
        <taxon>Asterophora</taxon>
    </lineage>
</organism>
<accession>A0A9P7K6Y7</accession>
<dbReference type="EMBL" id="JABCKV010000552">
    <property type="protein sequence ID" value="KAG5640706.1"/>
    <property type="molecule type" value="Genomic_DNA"/>
</dbReference>